<accession>A0A132NKA2</accession>
<dbReference type="AlphaFoldDB" id="A0A132NKA2"/>
<dbReference type="SMART" id="SM00530">
    <property type="entry name" value="HTH_XRE"/>
    <property type="match status" value="1"/>
</dbReference>
<dbReference type="Proteomes" id="UP000070598">
    <property type="component" value="Unassembled WGS sequence"/>
</dbReference>
<evidence type="ECO:0000259" key="2">
    <source>
        <dbReference type="PROSITE" id="PS50943"/>
    </source>
</evidence>
<dbReference type="CDD" id="cd00093">
    <property type="entry name" value="HTH_XRE"/>
    <property type="match status" value="1"/>
</dbReference>
<gene>
    <name evidence="3" type="ORF">TR74_03135</name>
</gene>
<dbReference type="EMBL" id="JYIK01000436">
    <property type="protein sequence ID" value="KWX10518.1"/>
    <property type="molecule type" value="Genomic_DNA"/>
</dbReference>
<evidence type="ECO:0000313" key="3">
    <source>
        <dbReference type="EMBL" id="KWX10518.1"/>
    </source>
</evidence>
<dbReference type="PROSITE" id="PS50943">
    <property type="entry name" value="HTH_CROC1"/>
    <property type="match status" value="1"/>
</dbReference>
<name>A0A132NKA2_9ACTN</name>
<dbReference type="PANTHER" id="PTHR46797:SF1">
    <property type="entry name" value="METHYLPHOSPHONATE SYNTHASE"/>
    <property type="match status" value="1"/>
</dbReference>
<organism evidence="3 4">
    <name type="scientific">Carbonactinospora thermoautotrophica</name>
    <dbReference type="NCBI Taxonomy" id="1469144"/>
    <lineage>
        <taxon>Bacteria</taxon>
        <taxon>Bacillati</taxon>
        <taxon>Actinomycetota</taxon>
        <taxon>Actinomycetes</taxon>
        <taxon>Kitasatosporales</taxon>
        <taxon>Carbonactinosporaceae</taxon>
        <taxon>Carbonactinospora</taxon>
    </lineage>
</organism>
<dbReference type="GO" id="GO:0003677">
    <property type="term" value="F:DNA binding"/>
    <property type="evidence" value="ECO:0007669"/>
    <property type="project" value="UniProtKB-KW"/>
</dbReference>
<dbReference type="Pfam" id="PF13560">
    <property type="entry name" value="HTH_31"/>
    <property type="match status" value="1"/>
</dbReference>
<keyword evidence="1" id="KW-0238">DNA-binding</keyword>
<evidence type="ECO:0000313" key="4">
    <source>
        <dbReference type="Proteomes" id="UP000070598"/>
    </source>
</evidence>
<dbReference type="InterPro" id="IPR001387">
    <property type="entry name" value="Cro/C1-type_HTH"/>
</dbReference>
<dbReference type="SUPFAM" id="SSF47413">
    <property type="entry name" value="lambda repressor-like DNA-binding domains"/>
    <property type="match status" value="1"/>
</dbReference>
<dbReference type="InterPro" id="IPR050807">
    <property type="entry name" value="TransReg_Diox_bact_type"/>
</dbReference>
<protein>
    <recommendedName>
        <fullName evidence="2">HTH cro/C1-type domain-containing protein</fullName>
    </recommendedName>
</protein>
<dbReference type="PANTHER" id="PTHR46797">
    <property type="entry name" value="HTH-TYPE TRANSCRIPTIONAL REGULATOR"/>
    <property type="match status" value="1"/>
</dbReference>
<dbReference type="GO" id="GO:0005829">
    <property type="term" value="C:cytosol"/>
    <property type="evidence" value="ECO:0007669"/>
    <property type="project" value="TreeGrafter"/>
</dbReference>
<comment type="caution">
    <text evidence="3">The sequence shown here is derived from an EMBL/GenBank/DDBJ whole genome shotgun (WGS) entry which is preliminary data.</text>
</comment>
<dbReference type="RefSeq" id="WP_067420356.1">
    <property type="nucleotide sequence ID" value="NZ_JYIK01000436.1"/>
</dbReference>
<sequence length="310" mass="33701">MEPETIGERIRACRRFRGMTLQELADLSGLSKGFLSMVENGRRTLDRRSHLDAVANALQVSLSEITGKPYLGTPRMRAVAQAAVPALRLTLMDCSLEDPPDVPSRPLPVVAEEVRKAERLQDRCDYVALGRPVCELLPELHVMAANGPREERAEALRLLIQASHFAQGLLTYLGYEDLAWVAAERAREAAKALAEPGWAGMTEFLRCQALMWAKGRSQALSTAVRAADRLTPHLDDEAAAESYGMLHLTAALASAALSQGDAARDHLAEAARIADRTGERGSGLLGLGFGPTNVGMWRVSVELELGDPER</sequence>
<dbReference type="InterPro" id="IPR010982">
    <property type="entry name" value="Lambda_DNA-bd_dom_sf"/>
</dbReference>
<feature type="domain" description="HTH cro/C1-type" evidence="2">
    <location>
        <begin position="10"/>
        <end position="65"/>
    </location>
</feature>
<dbReference type="PATRIC" id="fig|1469144.9.peg.5021"/>
<dbReference type="Gene3D" id="1.10.260.40">
    <property type="entry name" value="lambda repressor-like DNA-binding domains"/>
    <property type="match status" value="1"/>
</dbReference>
<dbReference type="GO" id="GO:0003700">
    <property type="term" value="F:DNA-binding transcription factor activity"/>
    <property type="evidence" value="ECO:0007669"/>
    <property type="project" value="TreeGrafter"/>
</dbReference>
<proteinExistence type="predicted"/>
<evidence type="ECO:0000256" key="1">
    <source>
        <dbReference type="ARBA" id="ARBA00023125"/>
    </source>
</evidence>
<reference evidence="4" key="1">
    <citation type="submission" date="2015-02" db="EMBL/GenBank/DDBJ databases">
        <title>Physiological reanalysis, assessment of diazotrophy, and genome sequences of multiple isolates of Streptomyces thermoautotrophicus.</title>
        <authorList>
            <person name="MacKellar D.C."/>
            <person name="Lieber L."/>
            <person name="Norman J."/>
            <person name="Bolger A."/>
            <person name="Tobin C."/>
            <person name="Murray J.W."/>
            <person name="Friesen M."/>
            <person name="Prell J."/>
        </authorList>
    </citation>
    <scope>NUCLEOTIDE SEQUENCE [LARGE SCALE GENOMIC DNA]</scope>
    <source>
        <strain evidence="4">UBT1</strain>
    </source>
</reference>
<feature type="non-terminal residue" evidence="3">
    <location>
        <position position="310"/>
    </location>
</feature>